<dbReference type="EMBL" id="LKCM01000139">
    <property type="protein sequence ID" value="KPQ43546.1"/>
    <property type="molecule type" value="Genomic_DNA"/>
</dbReference>
<evidence type="ECO:0000256" key="3">
    <source>
        <dbReference type="ARBA" id="ARBA00022692"/>
    </source>
</evidence>
<feature type="domain" description="Peptidase M50" evidence="9">
    <location>
        <begin position="124"/>
        <end position="279"/>
    </location>
</feature>
<dbReference type="PANTHER" id="PTHR31412:SF0">
    <property type="entry name" value="ZINC METALLOPROTEASE EGY1, CHLOROPLASTIC-RELATED"/>
    <property type="match status" value="1"/>
</dbReference>
<dbReference type="GO" id="GO:0016020">
    <property type="term" value="C:membrane"/>
    <property type="evidence" value="ECO:0007669"/>
    <property type="project" value="UniProtKB-SubCell"/>
</dbReference>
<evidence type="ECO:0000313" key="11">
    <source>
        <dbReference type="Proteomes" id="UP000050360"/>
    </source>
</evidence>
<keyword evidence="3 8" id="KW-0812">Transmembrane</keyword>
<sequence>MNNPENASITEQELREKINQVFSIYDIQHADGNIYFFGTPKEDIKIIFQKLWPLLSEKGFQFTIKYDLGEHILVASPLLPAKERLWINYVLAIATIFTTMIVGSLLFGGHPDISAADIMKGLPFTIAIMAVLGSHEAGHYIVAKKHGMQTSLPYFIPFPNMIGTMGAVIKHRGPIPNRKALFDVGISGPLIGLIVSVIVTIIGLLQPQLPQATQGLKIELGTPLLFELINRIIPTGDGMMMHPIAFAGWVGMLVTALNLIPAGQLDGGHVLRAMIGEKAKEASRVIPFILISLGFYVTYVLDRDGFIWVLWGIFLSFFAAAGHPKPLDDDIPLGKGRMALGVITFILGLLSFTLVPFQMG</sequence>
<organism evidence="10 11">
    <name type="scientific">Candidatus Methanoperedens nitratireducens</name>
    <dbReference type="NCBI Taxonomy" id="1392998"/>
    <lineage>
        <taxon>Archaea</taxon>
        <taxon>Methanobacteriati</taxon>
        <taxon>Methanobacteriota</taxon>
        <taxon>Stenosarchaea group</taxon>
        <taxon>Methanomicrobia</taxon>
        <taxon>Methanosarcinales</taxon>
        <taxon>ANME-2 cluster</taxon>
        <taxon>Candidatus Methanoperedentaceae</taxon>
        <taxon>Candidatus Methanoperedens</taxon>
    </lineage>
</organism>
<feature type="transmembrane region" description="Helical" evidence="8">
    <location>
        <begin position="86"/>
        <end position="109"/>
    </location>
</feature>
<evidence type="ECO:0000313" key="10">
    <source>
        <dbReference type="EMBL" id="KPQ43546.1"/>
    </source>
</evidence>
<feature type="transmembrane region" description="Helical" evidence="8">
    <location>
        <begin position="281"/>
        <end position="299"/>
    </location>
</feature>
<keyword evidence="6 8" id="KW-1133">Transmembrane helix</keyword>
<dbReference type="PATRIC" id="fig|1719120.3.peg.2106"/>
<reference evidence="10 11" key="1">
    <citation type="submission" date="2015-09" db="EMBL/GenBank/DDBJ databases">
        <title>A metagenomics-based metabolic model of nitrate-dependent anaerobic oxidation of methane by Methanoperedens-like archaea.</title>
        <authorList>
            <person name="Arshad A."/>
            <person name="Speth D.R."/>
            <person name="De Graaf R.M."/>
            <person name="Op Den Camp H.J."/>
            <person name="Jetten M.S."/>
            <person name="Welte C.U."/>
        </authorList>
    </citation>
    <scope>NUCLEOTIDE SEQUENCE [LARGE SCALE GENOMIC DNA]</scope>
</reference>
<evidence type="ECO:0000256" key="4">
    <source>
        <dbReference type="ARBA" id="ARBA00022801"/>
    </source>
</evidence>
<evidence type="ECO:0000256" key="7">
    <source>
        <dbReference type="ARBA" id="ARBA00023136"/>
    </source>
</evidence>
<dbReference type="InterPro" id="IPR044838">
    <property type="entry name" value="EGY1-like"/>
</dbReference>
<evidence type="ECO:0000256" key="1">
    <source>
        <dbReference type="ARBA" id="ARBA00004141"/>
    </source>
</evidence>
<dbReference type="InterPro" id="IPR008915">
    <property type="entry name" value="Peptidase_M50"/>
</dbReference>
<accession>A0A0N8KQZ9</accession>
<evidence type="ECO:0000256" key="8">
    <source>
        <dbReference type="SAM" id="Phobius"/>
    </source>
</evidence>
<dbReference type="GO" id="GO:0008237">
    <property type="term" value="F:metallopeptidase activity"/>
    <property type="evidence" value="ECO:0007669"/>
    <property type="project" value="UniProtKB-KW"/>
</dbReference>
<evidence type="ECO:0000259" key="9">
    <source>
        <dbReference type="Pfam" id="PF02163"/>
    </source>
</evidence>
<evidence type="ECO:0000256" key="2">
    <source>
        <dbReference type="ARBA" id="ARBA00022670"/>
    </source>
</evidence>
<dbReference type="PANTHER" id="PTHR31412">
    <property type="entry name" value="ZINC METALLOPROTEASE EGY1"/>
    <property type="match status" value="1"/>
</dbReference>
<feature type="transmembrane region" description="Helical" evidence="8">
    <location>
        <begin position="181"/>
        <end position="205"/>
    </location>
</feature>
<keyword evidence="2 10" id="KW-0645">Protease</keyword>
<dbReference type="CDD" id="cd06160">
    <property type="entry name" value="S2P-M50_like_2"/>
    <property type="match status" value="1"/>
</dbReference>
<comment type="caution">
    <text evidence="10">The sequence shown here is derived from an EMBL/GenBank/DDBJ whole genome shotgun (WGS) entry which is preliminary data.</text>
</comment>
<feature type="transmembrane region" description="Helical" evidence="8">
    <location>
        <begin position="305"/>
        <end position="324"/>
    </location>
</feature>
<dbReference type="Proteomes" id="UP000050360">
    <property type="component" value="Unassembled WGS sequence"/>
</dbReference>
<keyword evidence="10" id="KW-0482">Metalloprotease</keyword>
<name>A0A0N8KQZ9_9EURY</name>
<gene>
    <name evidence="10" type="ORF">MPEBLZ_01929</name>
</gene>
<dbReference type="GO" id="GO:0006508">
    <property type="term" value="P:proteolysis"/>
    <property type="evidence" value="ECO:0007669"/>
    <property type="project" value="UniProtKB-KW"/>
</dbReference>
<keyword evidence="4" id="KW-0378">Hydrolase</keyword>
<dbReference type="AlphaFoldDB" id="A0A0N8KQZ9"/>
<feature type="transmembrane region" description="Helical" evidence="8">
    <location>
        <begin position="121"/>
        <end position="140"/>
    </location>
</feature>
<protein>
    <submittedName>
        <fullName evidence="10">Zinc metalloprotease</fullName>
    </submittedName>
</protein>
<feature type="transmembrane region" description="Helical" evidence="8">
    <location>
        <begin position="240"/>
        <end position="260"/>
    </location>
</feature>
<feature type="transmembrane region" description="Helical" evidence="8">
    <location>
        <begin position="152"/>
        <end position="169"/>
    </location>
</feature>
<evidence type="ECO:0000256" key="6">
    <source>
        <dbReference type="ARBA" id="ARBA00022989"/>
    </source>
</evidence>
<keyword evidence="7 8" id="KW-0472">Membrane</keyword>
<proteinExistence type="predicted"/>
<dbReference type="Pfam" id="PF02163">
    <property type="entry name" value="Peptidase_M50"/>
    <property type="match status" value="1"/>
</dbReference>
<comment type="subcellular location">
    <subcellularLocation>
        <location evidence="1">Membrane</location>
        <topology evidence="1">Multi-pass membrane protein</topology>
    </subcellularLocation>
</comment>
<feature type="transmembrane region" description="Helical" evidence="8">
    <location>
        <begin position="336"/>
        <end position="357"/>
    </location>
</feature>
<evidence type="ECO:0000256" key="5">
    <source>
        <dbReference type="ARBA" id="ARBA00022946"/>
    </source>
</evidence>
<keyword evidence="5" id="KW-0809">Transit peptide</keyword>